<organism evidence="3 4">
    <name type="scientific">Ammoniphilus resinae</name>
    <dbReference type="NCBI Taxonomy" id="861532"/>
    <lineage>
        <taxon>Bacteria</taxon>
        <taxon>Bacillati</taxon>
        <taxon>Bacillota</taxon>
        <taxon>Bacilli</taxon>
        <taxon>Bacillales</taxon>
        <taxon>Paenibacillaceae</taxon>
        <taxon>Aneurinibacillus group</taxon>
        <taxon>Ammoniphilus</taxon>
    </lineage>
</organism>
<gene>
    <name evidence="3" type="ORF">J2Z37_004113</name>
</gene>
<keyword evidence="1" id="KW-0175">Coiled coil</keyword>
<reference evidence="3 4" key="1">
    <citation type="submission" date="2021-03" db="EMBL/GenBank/DDBJ databases">
        <title>Genomic Encyclopedia of Type Strains, Phase IV (KMG-IV): sequencing the most valuable type-strain genomes for metagenomic binning, comparative biology and taxonomic classification.</title>
        <authorList>
            <person name="Goeker M."/>
        </authorList>
    </citation>
    <scope>NUCLEOTIDE SEQUENCE [LARGE SCALE GENOMIC DNA]</scope>
    <source>
        <strain evidence="3 4">DSM 24738</strain>
    </source>
</reference>
<feature type="transmembrane region" description="Helical" evidence="2">
    <location>
        <begin position="21"/>
        <end position="43"/>
    </location>
</feature>
<dbReference type="SUPFAM" id="SSF57997">
    <property type="entry name" value="Tropomyosin"/>
    <property type="match status" value="1"/>
</dbReference>
<comment type="caution">
    <text evidence="3">The sequence shown here is derived from an EMBL/GenBank/DDBJ whole genome shotgun (WGS) entry which is preliminary data.</text>
</comment>
<feature type="coiled-coil region" evidence="1">
    <location>
        <begin position="72"/>
        <end position="134"/>
    </location>
</feature>
<dbReference type="RefSeq" id="WP_209812101.1">
    <property type="nucleotide sequence ID" value="NZ_JAGGKT010000016.1"/>
</dbReference>
<evidence type="ECO:0000256" key="1">
    <source>
        <dbReference type="SAM" id="Coils"/>
    </source>
</evidence>
<evidence type="ECO:0000313" key="3">
    <source>
        <dbReference type="EMBL" id="MBP1934096.1"/>
    </source>
</evidence>
<dbReference type="EMBL" id="JAGGKT010000016">
    <property type="protein sequence ID" value="MBP1934096.1"/>
    <property type="molecule type" value="Genomic_DNA"/>
</dbReference>
<dbReference type="Proteomes" id="UP001519343">
    <property type="component" value="Unassembled WGS sequence"/>
</dbReference>
<evidence type="ECO:0000313" key="4">
    <source>
        <dbReference type="Proteomes" id="UP001519343"/>
    </source>
</evidence>
<dbReference type="Gene3D" id="1.20.5.340">
    <property type="match status" value="1"/>
</dbReference>
<keyword evidence="2" id="KW-0812">Transmembrane</keyword>
<keyword evidence="2" id="KW-0472">Membrane</keyword>
<protein>
    <submittedName>
        <fullName evidence="3">Peptidoglycan hydrolase CwlO-like protein</fullName>
    </submittedName>
</protein>
<name>A0ABS4GV07_9BACL</name>
<sequence>METSVPIQSETSPQRKRKRRAIHPAIPIIIGVILWAGLLFGGYKVAEHYIQNTQSYIDERIAEVNQHNEEKIGALQGELGKVQEELSAIQEELAMTDETINGTNETKQALESRMAALDKQLASLKNSLKQLEEAIRVQ</sequence>
<keyword evidence="2" id="KW-1133">Transmembrane helix</keyword>
<evidence type="ECO:0000256" key="2">
    <source>
        <dbReference type="SAM" id="Phobius"/>
    </source>
</evidence>
<proteinExistence type="predicted"/>
<accession>A0ABS4GV07</accession>
<keyword evidence="4" id="KW-1185">Reference proteome</keyword>